<dbReference type="EMBL" id="PSQE01000002">
    <property type="protein sequence ID" value="RHN71595.1"/>
    <property type="molecule type" value="Genomic_DNA"/>
</dbReference>
<feature type="transmembrane region" description="Helical" evidence="6">
    <location>
        <begin position="307"/>
        <end position="326"/>
    </location>
</feature>
<dbReference type="GO" id="GO:0005886">
    <property type="term" value="C:plasma membrane"/>
    <property type="evidence" value="ECO:0000318"/>
    <property type="project" value="GO_Central"/>
</dbReference>
<evidence type="ECO:0000256" key="2">
    <source>
        <dbReference type="ARBA" id="ARBA00007635"/>
    </source>
</evidence>
<feature type="transmembrane region" description="Helical" evidence="6">
    <location>
        <begin position="12"/>
        <end position="34"/>
    </location>
</feature>
<feature type="domain" description="EamA" evidence="7">
    <location>
        <begin position="14"/>
        <end position="153"/>
    </location>
</feature>
<keyword evidence="4 6" id="KW-1133">Transmembrane helix</keyword>
<proteinExistence type="inferred from homology"/>
<organism evidence="8 11">
    <name type="scientific">Medicago truncatula</name>
    <name type="common">Barrel medic</name>
    <name type="synonym">Medicago tribuloides</name>
    <dbReference type="NCBI Taxonomy" id="3880"/>
    <lineage>
        <taxon>Eukaryota</taxon>
        <taxon>Viridiplantae</taxon>
        <taxon>Streptophyta</taxon>
        <taxon>Embryophyta</taxon>
        <taxon>Tracheophyta</taxon>
        <taxon>Spermatophyta</taxon>
        <taxon>Magnoliopsida</taxon>
        <taxon>eudicotyledons</taxon>
        <taxon>Gunneridae</taxon>
        <taxon>Pentapetalae</taxon>
        <taxon>rosids</taxon>
        <taxon>fabids</taxon>
        <taxon>Fabales</taxon>
        <taxon>Fabaceae</taxon>
        <taxon>Papilionoideae</taxon>
        <taxon>50 kb inversion clade</taxon>
        <taxon>NPAAA clade</taxon>
        <taxon>Hologalegina</taxon>
        <taxon>IRL clade</taxon>
        <taxon>Trifolieae</taxon>
        <taxon>Medicago</taxon>
    </lineage>
</organism>
<evidence type="ECO:0000313" key="10">
    <source>
        <dbReference type="EnsemblPlants" id="AES63366"/>
    </source>
</evidence>
<evidence type="ECO:0000256" key="4">
    <source>
        <dbReference type="ARBA" id="ARBA00022989"/>
    </source>
</evidence>
<dbReference type="EMBL" id="CM001218">
    <property type="protein sequence ID" value="AES63366.1"/>
    <property type="molecule type" value="Genomic_DNA"/>
</dbReference>
<evidence type="ECO:0000256" key="6">
    <source>
        <dbReference type="RuleBase" id="RU363077"/>
    </source>
</evidence>
<keyword evidence="11" id="KW-1185">Reference proteome</keyword>
<dbReference type="SUPFAM" id="SSF103481">
    <property type="entry name" value="Multidrug resistance efflux transporter EmrE"/>
    <property type="match status" value="2"/>
</dbReference>
<dbReference type="PANTHER" id="PTHR31218">
    <property type="entry name" value="WAT1-RELATED PROTEIN"/>
    <property type="match status" value="1"/>
</dbReference>
<evidence type="ECO:0000256" key="1">
    <source>
        <dbReference type="ARBA" id="ARBA00004141"/>
    </source>
</evidence>
<feature type="transmembrane region" description="Helical" evidence="6">
    <location>
        <begin position="218"/>
        <end position="237"/>
    </location>
</feature>
<feature type="transmembrane region" description="Helical" evidence="6">
    <location>
        <begin position="282"/>
        <end position="301"/>
    </location>
</feature>
<sequence length="395" mass="43362">MRDIRKVVHGLKPAMMMLMVQIAFASVNVLYKFAINDGMSVRVLTAYRLIFAAATTIPLALIFERKNRPQLTWRVVFMSFFCGLFGGSLFQNLYFESLALISATFASAVYNLIPAVTFILAVSFGYERLNFQTAAGKAKVLGTITGIGGAMLLTFLKGVEINIWTFHINLLHKGKNGTLDDNSGSKLLGIFFGLGSCFCFALWLIIQAKMSKEYQGHYSSTALMSLMGAIQATLFALCVEKDLSQWRLGLSIRLLTSAYSGIVASGIMVIVIAWCVGIRGPLYASAFNPLMLVLVAIAGSLMLDENLYLGSVIGAILIMIGLYMVLWGKSKETKKETHLEITSELQEIQVVVTSTIVDHDCSNNNNTNCKSIIVDMDNKHEYDNSSKGEQEGQGT</sequence>
<reference evidence="12" key="4">
    <citation type="journal article" date="2018" name="Nat. Plants">
        <title>Whole-genome landscape of Medicago truncatula symbiotic genes.</title>
        <authorList>
            <person name="Pecrix Y."/>
            <person name="Staton S.E."/>
            <person name="Sallet E."/>
            <person name="Lelandais-Briere C."/>
            <person name="Moreau S."/>
            <person name="Carrere S."/>
            <person name="Blein T."/>
            <person name="Jardinaud M.F."/>
            <person name="Latrasse D."/>
            <person name="Zouine M."/>
            <person name="Zahm M."/>
            <person name="Kreplak J."/>
            <person name="Mayjonade B."/>
            <person name="Satge C."/>
            <person name="Perez M."/>
            <person name="Cauet S."/>
            <person name="Marande W."/>
            <person name="Chantry-Darmon C."/>
            <person name="Lopez-Roques C."/>
            <person name="Bouchez O."/>
            <person name="Berard A."/>
            <person name="Debelle F."/>
            <person name="Munos S."/>
            <person name="Bendahmane A."/>
            <person name="Berges H."/>
            <person name="Niebel A."/>
            <person name="Buitink J."/>
            <person name="Frugier F."/>
            <person name="Benhamed M."/>
            <person name="Crespi M."/>
            <person name="Gouzy J."/>
            <person name="Gamas P."/>
        </authorList>
    </citation>
    <scope>NUCLEOTIDE SEQUENCE [LARGE SCALE GENOMIC DNA]</scope>
    <source>
        <strain evidence="12">cv. Jemalong A17</strain>
    </source>
</reference>
<keyword evidence="3 6" id="KW-0812">Transmembrane</keyword>
<dbReference type="PaxDb" id="3880-AES63366"/>
<dbReference type="Pfam" id="PF00892">
    <property type="entry name" value="EamA"/>
    <property type="match status" value="2"/>
</dbReference>
<evidence type="ECO:0000313" key="12">
    <source>
        <dbReference type="Proteomes" id="UP000265566"/>
    </source>
</evidence>
<feature type="domain" description="EamA" evidence="7">
    <location>
        <begin position="188"/>
        <end position="326"/>
    </location>
</feature>
<dbReference type="HOGENOM" id="CLU_025359_1_0_1"/>
<comment type="similarity">
    <text evidence="2 6">Belongs to the drug/metabolite transporter (DMT) superfamily. Plant drug/metabolite exporter (P-DME) (TC 2.A.7.4) family.</text>
</comment>
<dbReference type="OrthoDB" id="1728340at2759"/>
<evidence type="ECO:0000313" key="8">
    <source>
        <dbReference type="EMBL" id="AES63366.1"/>
    </source>
</evidence>
<dbReference type="Proteomes" id="UP000002051">
    <property type="component" value="Chromosome 2"/>
</dbReference>
<protein>
    <recommendedName>
        <fullName evidence="6">WAT1-related protein</fullName>
    </recommendedName>
</protein>
<feature type="transmembrane region" description="Helical" evidence="6">
    <location>
        <begin position="257"/>
        <end position="275"/>
    </location>
</feature>
<accession>G7IL78</accession>
<feature type="transmembrane region" description="Helical" evidence="6">
    <location>
        <begin position="75"/>
        <end position="94"/>
    </location>
</feature>
<evidence type="ECO:0000256" key="5">
    <source>
        <dbReference type="ARBA" id="ARBA00023136"/>
    </source>
</evidence>
<dbReference type="EnsemblPlants" id="AES63366">
    <property type="protein sequence ID" value="AES63366"/>
    <property type="gene ID" value="MTR_2g007970"/>
</dbReference>
<dbReference type="KEGG" id="mtr:11423583"/>
<dbReference type="InterPro" id="IPR037185">
    <property type="entry name" value="EmrE-like"/>
</dbReference>
<feature type="transmembrane region" description="Helical" evidence="6">
    <location>
        <begin position="46"/>
        <end position="63"/>
    </location>
</feature>
<feature type="transmembrane region" description="Helical" evidence="6">
    <location>
        <begin position="100"/>
        <end position="126"/>
    </location>
</feature>
<dbReference type="InterPro" id="IPR000620">
    <property type="entry name" value="EamA_dom"/>
</dbReference>
<dbReference type="eggNOG" id="ENOG502QR4Y">
    <property type="taxonomic scope" value="Eukaryota"/>
</dbReference>
<comment type="subcellular location">
    <subcellularLocation>
        <location evidence="1 6">Membrane</location>
        <topology evidence="1 6">Multi-pass membrane protein</topology>
    </subcellularLocation>
</comment>
<dbReference type="Gramene" id="rna7210">
    <property type="protein sequence ID" value="RHN71595.1"/>
    <property type="gene ID" value="gene7210"/>
</dbReference>
<reference evidence="8 11" key="2">
    <citation type="journal article" date="2014" name="BMC Genomics">
        <title>An improved genome release (version Mt4.0) for the model legume Medicago truncatula.</title>
        <authorList>
            <person name="Tang H."/>
            <person name="Krishnakumar V."/>
            <person name="Bidwell S."/>
            <person name="Rosen B."/>
            <person name="Chan A."/>
            <person name="Zhou S."/>
            <person name="Gentzbittel L."/>
            <person name="Childs K.L."/>
            <person name="Yandell M."/>
            <person name="Gundlach H."/>
            <person name="Mayer K.F."/>
            <person name="Schwartz D.C."/>
            <person name="Town C.D."/>
        </authorList>
    </citation>
    <scope>GENOME REANNOTATION</scope>
    <source>
        <strain evidence="10 11">cv. Jemalong A17</strain>
    </source>
</reference>
<reference evidence="8 11" key="1">
    <citation type="journal article" date="2011" name="Nature">
        <title>The Medicago genome provides insight into the evolution of rhizobial symbioses.</title>
        <authorList>
            <person name="Young N.D."/>
            <person name="Debelle F."/>
            <person name="Oldroyd G.E."/>
            <person name="Geurts R."/>
            <person name="Cannon S.B."/>
            <person name="Udvardi M.K."/>
            <person name="Benedito V.A."/>
            <person name="Mayer K.F."/>
            <person name="Gouzy J."/>
            <person name="Schoof H."/>
            <person name="Van de Peer Y."/>
            <person name="Proost S."/>
            <person name="Cook D.R."/>
            <person name="Meyers B.C."/>
            <person name="Spannagl M."/>
            <person name="Cheung F."/>
            <person name="De Mita S."/>
            <person name="Krishnakumar V."/>
            <person name="Gundlach H."/>
            <person name="Zhou S."/>
            <person name="Mudge J."/>
            <person name="Bharti A.K."/>
            <person name="Murray J.D."/>
            <person name="Naoumkina M.A."/>
            <person name="Rosen B."/>
            <person name="Silverstein K.A."/>
            <person name="Tang H."/>
            <person name="Rombauts S."/>
            <person name="Zhao P.X."/>
            <person name="Zhou P."/>
            <person name="Barbe V."/>
            <person name="Bardou P."/>
            <person name="Bechner M."/>
            <person name="Bellec A."/>
            <person name="Berger A."/>
            <person name="Berges H."/>
            <person name="Bidwell S."/>
            <person name="Bisseling T."/>
            <person name="Choisne N."/>
            <person name="Couloux A."/>
            <person name="Denny R."/>
            <person name="Deshpande S."/>
            <person name="Dai X."/>
            <person name="Doyle J.J."/>
            <person name="Dudez A.M."/>
            <person name="Farmer A.D."/>
            <person name="Fouteau S."/>
            <person name="Franken C."/>
            <person name="Gibelin C."/>
            <person name="Gish J."/>
            <person name="Goldstein S."/>
            <person name="Gonzalez A.J."/>
            <person name="Green P.J."/>
            <person name="Hallab A."/>
            <person name="Hartog M."/>
            <person name="Hua A."/>
            <person name="Humphray S.J."/>
            <person name="Jeong D.H."/>
            <person name="Jing Y."/>
            <person name="Jocker A."/>
            <person name="Kenton S.M."/>
            <person name="Kim D.J."/>
            <person name="Klee K."/>
            <person name="Lai H."/>
            <person name="Lang C."/>
            <person name="Lin S."/>
            <person name="Macmil S.L."/>
            <person name="Magdelenat G."/>
            <person name="Matthews L."/>
            <person name="McCorrison J."/>
            <person name="Monaghan E.L."/>
            <person name="Mun J.H."/>
            <person name="Najar F.Z."/>
            <person name="Nicholson C."/>
            <person name="Noirot C."/>
            <person name="O'Bleness M."/>
            <person name="Paule C.R."/>
            <person name="Poulain J."/>
            <person name="Prion F."/>
            <person name="Qin B."/>
            <person name="Qu C."/>
            <person name="Retzel E.F."/>
            <person name="Riddle C."/>
            <person name="Sallet E."/>
            <person name="Samain S."/>
            <person name="Samson N."/>
            <person name="Sanders I."/>
            <person name="Saurat O."/>
            <person name="Scarpelli C."/>
            <person name="Schiex T."/>
            <person name="Segurens B."/>
            <person name="Severin A.J."/>
            <person name="Sherrier D.J."/>
            <person name="Shi R."/>
            <person name="Sims S."/>
            <person name="Singer S.R."/>
            <person name="Sinharoy S."/>
            <person name="Sterck L."/>
            <person name="Viollet A."/>
            <person name="Wang B.B."/>
            <person name="Wang K."/>
            <person name="Wang M."/>
            <person name="Wang X."/>
            <person name="Warfsmann J."/>
            <person name="Weissenbach J."/>
            <person name="White D.D."/>
            <person name="White J.D."/>
            <person name="Wiley G.B."/>
            <person name="Wincker P."/>
            <person name="Xing Y."/>
            <person name="Yang L."/>
            <person name="Yao Z."/>
            <person name="Ying F."/>
            <person name="Zhai J."/>
            <person name="Zhou L."/>
            <person name="Zuber A."/>
            <person name="Denarie J."/>
            <person name="Dixon R.A."/>
            <person name="May G.D."/>
            <person name="Schwartz D.C."/>
            <person name="Rogers J."/>
            <person name="Quetier F."/>
            <person name="Town C.D."/>
            <person name="Roe B.A."/>
        </authorList>
    </citation>
    <scope>NUCLEOTIDE SEQUENCE [LARGE SCALE GENOMIC DNA]</scope>
    <source>
        <strain evidence="8">A17</strain>
        <strain evidence="10 11">cv. Jemalong A17</strain>
    </source>
</reference>
<evidence type="ECO:0000313" key="9">
    <source>
        <dbReference type="EMBL" id="RHN71595.1"/>
    </source>
</evidence>
<gene>
    <name evidence="10" type="primary">11423583</name>
    <name evidence="8" type="ordered locus">MTR_2g007970</name>
    <name evidence="9" type="ORF">MtrunA17_Chr2g0278551</name>
</gene>
<reference evidence="10" key="3">
    <citation type="submission" date="2015-04" db="UniProtKB">
        <authorList>
            <consortium name="EnsemblPlants"/>
        </authorList>
    </citation>
    <scope>IDENTIFICATION</scope>
    <source>
        <strain evidence="10">cv. Jemalong A17</strain>
    </source>
</reference>
<reference evidence="9" key="5">
    <citation type="journal article" date="2018" name="Nat. Plants">
        <title>Whole-genome landscape of Medicago truncatula symbiotic genes.</title>
        <authorList>
            <person name="Pecrix Y."/>
            <person name="Gamas P."/>
            <person name="Carrere S."/>
        </authorList>
    </citation>
    <scope>NUCLEOTIDE SEQUENCE</scope>
    <source>
        <tissue evidence="9">Leaves</tissue>
    </source>
</reference>
<dbReference type="Proteomes" id="UP000265566">
    <property type="component" value="Chromosome 2"/>
</dbReference>
<evidence type="ECO:0000256" key="3">
    <source>
        <dbReference type="ARBA" id="ARBA00022692"/>
    </source>
</evidence>
<evidence type="ECO:0000313" key="11">
    <source>
        <dbReference type="Proteomes" id="UP000002051"/>
    </source>
</evidence>
<keyword evidence="5 6" id="KW-0472">Membrane</keyword>
<dbReference type="InterPro" id="IPR030184">
    <property type="entry name" value="WAT1-related"/>
</dbReference>
<name>G7IL78_MEDTR</name>
<dbReference type="OMA" id="VHEICDA"/>
<dbReference type="GO" id="GO:0022857">
    <property type="term" value="F:transmembrane transporter activity"/>
    <property type="evidence" value="ECO:0007669"/>
    <property type="project" value="InterPro"/>
</dbReference>
<evidence type="ECO:0000259" key="7">
    <source>
        <dbReference type="Pfam" id="PF00892"/>
    </source>
</evidence>
<feature type="transmembrane region" description="Helical" evidence="6">
    <location>
        <begin position="187"/>
        <end position="206"/>
    </location>
</feature>
<dbReference type="AlphaFoldDB" id="G7IL78"/>